<feature type="compositionally biased region" description="Basic and acidic residues" evidence="1">
    <location>
        <begin position="32"/>
        <end position="47"/>
    </location>
</feature>
<evidence type="ECO:0000256" key="1">
    <source>
        <dbReference type="SAM" id="MobiDB-lite"/>
    </source>
</evidence>
<dbReference type="InterPro" id="IPR007449">
    <property type="entry name" value="ZipA_FtsZ-bd_C"/>
</dbReference>
<gene>
    <name evidence="3" type="ORF">ABDJ40_11990</name>
</gene>
<dbReference type="RefSeq" id="WP_269632798.1">
    <property type="nucleotide sequence ID" value="NZ_JBDPZC010000005.1"/>
</dbReference>
<feature type="region of interest" description="Disordered" evidence="1">
    <location>
        <begin position="26"/>
        <end position="49"/>
    </location>
</feature>
<evidence type="ECO:0000313" key="4">
    <source>
        <dbReference type="Proteomes" id="UP001462640"/>
    </source>
</evidence>
<dbReference type="Gene3D" id="3.30.1400.10">
    <property type="entry name" value="ZipA, C-terminal FtsZ-binding domain"/>
    <property type="match status" value="1"/>
</dbReference>
<feature type="domain" description="ZipA C-terminal FtsZ-binding" evidence="2">
    <location>
        <begin position="205"/>
        <end position="332"/>
    </location>
</feature>
<evidence type="ECO:0000259" key="2">
    <source>
        <dbReference type="SMART" id="SM00771"/>
    </source>
</evidence>
<evidence type="ECO:0000313" key="3">
    <source>
        <dbReference type="EMBL" id="MEO3713486.1"/>
    </source>
</evidence>
<dbReference type="Proteomes" id="UP001462640">
    <property type="component" value="Unassembled WGS sequence"/>
</dbReference>
<dbReference type="SMART" id="SM00771">
    <property type="entry name" value="ZipA_C"/>
    <property type="match status" value="1"/>
</dbReference>
<dbReference type="GO" id="GO:0051301">
    <property type="term" value="P:cell division"/>
    <property type="evidence" value="ECO:0007669"/>
    <property type="project" value="UniProtKB-KW"/>
</dbReference>
<dbReference type="InterPro" id="IPR036765">
    <property type="entry name" value="ZipA_FtsZ-bd_C_sf"/>
</dbReference>
<dbReference type="SUPFAM" id="SSF64383">
    <property type="entry name" value="Cell-division protein ZipA, C-terminal domain"/>
    <property type="match status" value="1"/>
</dbReference>
<keyword evidence="4" id="KW-1185">Reference proteome</keyword>
<dbReference type="EMBL" id="JBDPZC010000005">
    <property type="protein sequence ID" value="MEO3713486.1"/>
    <property type="molecule type" value="Genomic_DNA"/>
</dbReference>
<keyword evidence="3" id="KW-0131">Cell cycle</keyword>
<proteinExistence type="predicted"/>
<protein>
    <submittedName>
        <fullName evidence="3">Cell division protein ZipA C-terminal FtsZ-binding domain-containing protein</fullName>
    </submittedName>
</protein>
<name>A0ABV0GEK4_9BURK</name>
<organism evidence="3 4">
    <name type="scientific">Roseateles flavus</name>
    <dbReference type="NCBI Taxonomy" id="3149041"/>
    <lineage>
        <taxon>Bacteria</taxon>
        <taxon>Pseudomonadati</taxon>
        <taxon>Pseudomonadota</taxon>
        <taxon>Betaproteobacteria</taxon>
        <taxon>Burkholderiales</taxon>
        <taxon>Sphaerotilaceae</taxon>
        <taxon>Roseateles</taxon>
    </lineage>
</organism>
<sequence length="356" mass="37983">MTLTAMLAILGGLVLAAVIAHGAWTARKAGPRRADPPQEPGLGERQEPGLGEARAAVGEPFAEDPGMADTVPMPGRHPLPRKPSARIDALIDAIATVTVELPVSGEMALSHLPGSRRAGTKPFHIEGLNAETGDWELPAPGQRYSEFQAGVQMANRSGALNEIEYSEFLQKVQGFADGITGFLQAPDMLDVVSRARELDQFASEHDAQLAVVLRAKTAAWTLGYVQQMALRHGFVPGAIPGRLVLPAAEEGAPPVLLLSFEPQAALAEDPAASSLRELTLSLDVPQTPESLEPFAAWQECARQLSRDFEADVCDDRGQVLPLVAFQHIGQELSTLYKALASRDLAAGSLAARRLFS</sequence>
<accession>A0ABV0GEK4</accession>
<reference evidence="3 4" key="1">
    <citation type="submission" date="2024-05" db="EMBL/GenBank/DDBJ databases">
        <title>Roseateles sp. 2.12 16S ribosomal RNA gene Genome sequencing and assembly.</title>
        <authorList>
            <person name="Woo H."/>
        </authorList>
    </citation>
    <scope>NUCLEOTIDE SEQUENCE [LARGE SCALE GENOMIC DNA]</scope>
    <source>
        <strain evidence="3 4">2.12</strain>
    </source>
</reference>
<keyword evidence="3" id="KW-0132">Cell division</keyword>
<comment type="caution">
    <text evidence="3">The sequence shown here is derived from an EMBL/GenBank/DDBJ whole genome shotgun (WGS) entry which is preliminary data.</text>
</comment>